<comment type="subcellular location">
    <subcellularLocation>
        <location evidence="1">Nucleus</location>
    </subcellularLocation>
</comment>
<reference evidence="13" key="1">
    <citation type="submission" date="2025-08" db="UniProtKB">
        <authorList>
            <consortium name="RefSeq"/>
        </authorList>
    </citation>
    <scope>IDENTIFICATION</scope>
    <source>
        <tissue evidence="13">Muscle</tissue>
    </source>
</reference>
<evidence type="ECO:0000256" key="10">
    <source>
        <dbReference type="SAM" id="MobiDB-lite"/>
    </source>
</evidence>
<feature type="domain" description="CAF1B/HIR1 beta-propeller" evidence="11">
    <location>
        <begin position="1"/>
        <end position="390"/>
    </location>
</feature>
<evidence type="ECO:0000313" key="12">
    <source>
        <dbReference type="Proteomes" id="UP000694941"/>
    </source>
</evidence>
<dbReference type="InterPro" id="IPR001632">
    <property type="entry name" value="WD40_G-protein_beta-like"/>
</dbReference>
<dbReference type="InterPro" id="IPR045145">
    <property type="entry name" value="PTHR15271"/>
</dbReference>
<evidence type="ECO:0000256" key="4">
    <source>
        <dbReference type="ARBA" id="ARBA00022737"/>
    </source>
</evidence>
<dbReference type="PROSITE" id="PS50082">
    <property type="entry name" value="WD_REPEATS_2"/>
    <property type="match status" value="3"/>
</dbReference>
<evidence type="ECO:0000313" key="13">
    <source>
        <dbReference type="RefSeq" id="XP_022234987.1"/>
    </source>
</evidence>
<evidence type="ECO:0000256" key="8">
    <source>
        <dbReference type="ARBA" id="ARBA00023242"/>
    </source>
</evidence>
<dbReference type="InterPro" id="IPR001680">
    <property type="entry name" value="WD40_rpt"/>
</dbReference>
<feature type="compositionally biased region" description="Polar residues" evidence="10">
    <location>
        <begin position="403"/>
        <end position="463"/>
    </location>
</feature>
<keyword evidence="7" id="KW-0234">DNA repair</keyword>
<evidence type="ECO:0000256" key="7">
    <source>
        <dbReference type="ARBA" id="ARBA00023204"/>
    </source>
</evidence>
<feature type="repeat" description="WD" evidence="9">
    <location>
        <begin position="160"/>
        <end position="201"/>
    </location>
</feature>
<dbReference type="PANTHER" id="PTHR15271">
    <property type="entry name" value="CHROMATIN ASSEMBLY FACTOR 1 SUBUNIT B"/>
    <property type="match status" value="1"/>
</dbReference>
<keyword evidence="3 9" id="KW-0853">WD repeat</keyword>
<evidence type="ECO:0000256" key="3">
    <source>
        <dbReference type="ARBA" id="ARBA00022574"/>
    </source>
</evidence>
<feature type="region of interest" description="Disordered" evidence="10">
    <location>
        <begin position="396"/>
        <end position="463"/>
    </location>
</feature>
<dbReference type="Proteomes" id="UP000694941">
    <property type="component" value="Unplaced"/>
</dbReference>
<dbReference type="Gene3D" id="2.130.10.10">
    <property type="entry name" value="YVTN repeat-like/Quinoprotein amine dehydrogenase"/>
    <property type="match status" value="2"/>
</dbReference>
<dbReference type="SUPFAM" id="SSF50978">
    <property type="entry name" value="WD40 repeat-like"/>
    <property type="match status" value="1"/>
</dbReference>
<proteinExistence type="inferred from homology"/>
<dbReference type="InterPro" id="IPR019775">
    <property type="entry name" value="WD40_repeat_CS"/>
</dbReference>
<organism evidence="12 13">
    <name type="scientific">Limulus polyphemus</name>
    <name type="common">Atlantic horseshoe crab</name>
    <dbReference type="NCBI Taxonomy" id="6850"/>
    <lineage>
        <taxon>Eukaryota</taxon>
        <taxon>Metazoa</taxon>
        <taxon>Ecdysozoa</taxon>
        <taxon>Arthropoda</taxon>
        <taxon>Chelicerata</taxon>
        <taxon>Merostomata</taxon>
        <taxon>Xiphosura</taxon>
        <taxon>Limulidae</taxon>
        <taxon>Limulus</taxon>
    </lineage>
</organism>
<feature type="region of interest" description="Disordered" evidence="10">
    <location>
        <begin position="475"/>
        <end position="547"/>
    </location>
</feature>
<comment type="similarity">
    <text evidence="2">Belongs to the WD repeat HIR1 family.</text>
</comment>
<dbReference type="RefSeq" id="XP_022234987.1">
    <property type="nucleotide sequence ID" value="XM_022379279.1"/>
</dbReference>
<dbReference type="InterPro" id="IPR055410">
    <property type="entry name" value="Beta-prop_CAF1B_HIR1"/>
</dbReference>
<evidence type="ECO:0000259" key="11">
    <source>
        <dbReference type="Pfam" id="PF24105"/>
    </source>
</evidence>
<dbReference type="PRINTS" id="PR00319">
    <property type="entry name" value="GPROTEINB"/>
</dbReference>
<gene>
    <name evidence="13" type="primary">LOC106475056</name>
</gene>
<dbReference type="PANTHER" id="PTHR15271:SF4">
    <property type="entry name" value="CHROMATIN ASSEMBLY FACTOR 1 SUBUNIT B"/>
    <property type="match status" value="1"/>
</dbReference>
<dbReference type="GeneID" id="106475056"/>
<keyword evidence="5" id="KW-0227">DNA damage</keyword>
<feature type="repeat" description="WD" evidence="9">
    <location>
        <begin position="59"/>
        <end position="91"/>
    </location>
</feature>
<accession>A0ABM1RUD2</accession>
<evidence type="ECO:0000256" key="5">
    <source>
        <dbReference type="ARBA" id="ARBA00022763"/>
    </source>
</evidence>
<evidence type="ECO:0000256" key="1">
    <source>
        <dbReference type="ARBA" id="ARBA00004123"/>
    </source>
</evidence>
<evidence type="ECO:0000256" key="9">
    <source>
        <dbReference type="PROSITE-ProRule" id="PRU00221"/>
    </source>
</evidence>
<keyword evidence="12" id="KW-1185">Reference proteome</keyword>
<feature type="repeat" description="WD" evidence="9">
    <location>
        <begin position="118"/>
        <end position="159"/>
    </location>
</feature>
<keyword evidence="4" id="KW-0677">Repeat</keyword>
<sequence length="547" mass="60822">MKCHIPEISWHNRDPVLSVDIQWSEGDVRRLATGGQDSHVLVWSVTTAGNIGVECVADLSRHTKPVNIVRFAPSGEILASGDDEAALILWKQQEKEQPDIFVEDEVQNKEHWGVFKMLRGHIEDICDLSWAPDSNYIISGSVDNSAILWDVQKGKNIGLLAEHKGFVQGVSWDPLNQYLATLGSDRTLRIYNIQTKRVVYKIQKALIPSEKSQEENKPTRIFYDDTLKSFSRRLTFSPDGELLIVPTGILEQEDGKFSNAVYIFCRHSLNRPVMYLPTGNKFTLAVRCCPVLFELRKKRKNGILSPDTEQEGSEKDSLSVFSLPYRVVFAVATQDSLLLYDTQQTLPFAKISNIHFTRLSDVAWSSDGLMLIASSTDGYCSFIRFSEGELGVPYQKSHLPSGDSANFKESTETSTTDPTAMTNVTASPTSEGKNSPNRVNSEQKCVGESSTNRDVSGNVTESSTLSAVKSDITITQNSPKITDEVESRSAVQEDQEPMDVAPNKENQSIRASESVSSDPQSSQTRQQGEKPPRRVQLITLTRPASKP</sequence>
<protein>
    <submittedName>
        <fullName evidence="13">Chromatin assembly factor 1 subunit B-like</fullName>
    </submittedName>
</protein>
<dbReference type="SMART" id="SM00320">
    <property type="entry name" value="WD40"/>
    <property type="match status" value="5"/>
</dbReference>
<keyword evidence="8" id="KW-0539">Nucleus</keyword>
<dbReference type="InterPro" id="IPR015943">
    <property type="entry name" value="WD40/YVTN_repeat-like_dom_sf"/>
</dbReference>
<dbReference type="InterPro" id="IPR036322">
    <property type="entry name" value="WD40_repeat_dom_sf"/>
</dbReference>
<feature type="compositionally biased region" description="Low complexity" evidence="10">
    <location>
        <begin position="512"/>
        <end position="522"/>
    </location>
</feature>
<evidence type="ECO:0000256" key="6">
    <source>
        <dbReference type="ARBA" id="ARBA00022853"/>
    </source>
</evidence>
<keyword evidence="6" id="KW-0156">Chromatin regulator</keyword>
<dbReference type="Pfam" id="PF24105">
    <property type="entry name" value="Beta-prop_CAF1B_HIR1"/>
    <property type="match status" value="1"/>
</dbReference>
<evidence type="ECO:0000256" key="2">
    <source>
        <dbReference type="ARBA" id="ARBA00007306"/>
    </source>
</evidence>
<dbReference type="PROSITE" id="PS00678">
    <property type="entry name" value="WD_REPEATS_1"/>
    <property type="match status" value="1"/>
</dbReference>
<name>A0ABM1RUD2_LIMPO</name>
<dbReference type="PROSITE" id="PS50294">
    <property type="entry name" value="WD_REPEATS_REGION"/>
    <property type="match status" value="3"/>
</dbReference>